<dbReference type="Gene3D" id="3.90.550.10">
    <property type="entry name" value="Spore Coat Polysaccharide Biosynthesis Protein SpsA, Chain A"/>
    <property type="match status" value="1"/>
</dbReference>
<dbReference type="PANTHER" id="PTHR13778:SF47">
    <property type="entry name" value="LIPOPOLYSACCHARIDE 1,3-GALACTOSYLTRANSFERASE"/>
    <property type="match status" value="1"/>
</dbReference>
<accession>A0A938WRP4</accession>
<organism evidence="4 5">
    <name type="scientific">Marseilla massiliensis</name>
    <dbReference type="NCBI Taxonomy" id="1841864"/>
    <lineage>
        <taxon>Bacteria</taxon>
        <taxon>Pseudomonadati</taxon>
        <taxon>Bacteroidota</taxon>
        <taxon>Bacteroidia</taxon>
        <taxon>Bacteroidales</taxon>
        <taxon>Prevotellaceae</taxon>
        <taxon>Marseilla</taxon>
    </lineage>
</organism>
<dbReference type="Pfam" id="PF01501">
    <property type="entry name" value="Glyco_transf_8"/>
    <property type="match status" value="1"/>
</dbReference>
<dbReference type="CDD" id="cd04194">
    <property type="entry name" value="GT8_A4GalT_like"/>
    <property type="match status" value="1"/>
</dbReference>
<keyword evidence="2" id="KW-0808">Transferase</keyword>
<name>A0A938WRP4_9BACT</name>
<dbReference type="AlphaFoldDB" id="A0A938WRP4"/>
<evidence type="ECO:0000313" key="4">
    <source>
        <dbReference type="EMBL" id="MBM6662928.1"/>
    </source>
</evidence>
<comment type="caution">
    <text evidence="4">The sequence shown here is derived from an EMBL/GenBank/DDBJ whole genome shotgun (WGS) entry which is preliminary data.</text>
</comment>
<gene>
    <name evidence="4" type="ORF">H6B30_14465</name>
</gene>
<dbReference type="RefSeq" id="WP_205111822.1">
    <property type="nucleotide sequence ID" value="NZ_JACJJL010000035.1"/>
</dbReference>
<evidence type="ECO:0000256" key="2">
    <source>
        <dbReference type="ARBA" id="ARBA00022679"/>
    </source>
</evidence>
<sequence length="296" mass="35232">MNIVLGTDDKYAMPCGVCLTSLFENNKKLSLNVYILTDGLSDKQRKKFEILSDKYKRSISIIDINETDISQLKVSQRFSRAIYYRFLIPKILNDEKYALYIDCDIIINGSLAVLESLNLDSYACAVVRDQMCDDIRLTNRIDIKTPYFNSGVILMNLDYWRKYDIAEKCINYIYNYPNLCLYPDQDALNKILSGKVLYLSVKYNYQEKFYEDKNKVFFSRTMWSEVDQWKNAPVIIHYTSYIKPWFKECVHPLKNIFVEYRNKSLWKGRAIKYYNLRKKIKEIKEIIVLLYRCLCR</sequence>
<dbReference type="InterPro" id="IPR002495">
    <property type="entry name" value="Glyco_trans_8"/>
</dbReference>
<keyword evidence="3" id="KW-0479">Metal-binding</keyword>
<evidence type="ECO:0000256" key="3">
    <source>
        <dbReference type="ARBA" id="ARBA00022723"/>
    </source>
</evidence>
<dbReference type="PANTHER" id="PTHR13778">
    <property type="entry name" value="GLYCOSYLTRANSFERASE 8 DOMAIN-CONTAINING PROTEIN"/>
    <property type="match status" value="1"/>
</dbReference>
<dbReference type="EMBL" id="JACJJL010000035">
    <property type="protein sequence ID" value="MBM6662928.1"/>
    <property type="molecule type" value="Genomic_DNA"/>
</dbReference>
<keyword evidence="1" id="KW-0328">Glycosyltransferase</keyword>
<dbReference type="InterPro" id="IPR029044">
    <property type="entry name" value="Nucleotide-diphossugar_trans"/>
</dbReference>
<proteinExistence type="predicted"/>
<dbReference type="Proteomes" id="UP000764045">
    <property type="component" value="Unassembled WGS sequence"/>
</dbReference>
<dbReference type="GO" id="GO:0016757">
    <property type="term" value="F:glycosyltransferase activity"/>
    <property type="evidence" value="ECO:0007669"/>
    <property type="project" value="UniProtKB-KW"/>
</dbReference>
<dbReference type="GO" id="GO:0046872">
    <property type="term" value="F:metal ion binding"/>
    <property type="evidence" value="ECO:0007669"/>
    <property type="project" value="UniProtKB-KW"/>
</dbReference>
<reference evidence="4 5" key="1">
    <citation type="journal article" date="2021" name="Sci. Rep.">
        <title>The distribution of antibiotic resistance genes in chicken gut microbiota commensals.</title>
        <authorList>
            <person name="Juricova H."/>
            <person name="Matiasovicova J."/>
            <person name="Kubasova T."/>
            <person name="Cejkova D."/>
            <person name="Rychlik I."/>
        </authorList>
    </citation>
    <scope>NUCLEOTIDE SEQUENCE [LARGE SCALE GENOMIC DNA]</scope>
    <source>
        <strain evidence="4 5">An819</strain>
    </source>
</reference>
<dbReference type="InterPro" id="IPR050748">
    <property type="entry name" value="Glycosyltrans_8_dom-fam"/>
</dbReference>
<evidence type="ECO:0000256" key="1">
    <source>
        <dbReference type="ARBA" id="ARBA00022676"/>
    </source>
</evidence>
<dbReference type="SUPFAM" id="SSF53448">
    <property type="entry name" value="Nucleotide-diphospho-sugar transferases"/>
    <property type="match status" value="1"/>
</dbReference>
<protein>
    <submittedName>
        <fullName evidence="4">Glycosyltransferase family 8 protein</fullName>
    </submittedName>
</protein>
<evidence type="ECO:0000313" key="5">
    <source>
        <dbReference type="Proteomes" id="UP000764045"/>
    </source>
</evidence>
<keyword evidence="5" id="KW-1185">Reference proteome</keyword>